<organism evidence="2 3">
    <name type="scientific">Rhodoglobus vestalii</name>
    <dbReference type="NCBI Taxonomy" id="193384"/>
    <lineage>
        <taxon>Bacteria</taxon>
        <taxon>Bacillati</taxon>
        <taxon>Actinomycetota</taxon>
        <taxon>Actinomycetes</taxon>
        <taxon>Micrococcales</taxon>
        <taxon>Microbacteriaceae</taxon>
        <taxon>Rhodoglobus</taxon>
    </lineage>
</organism>
<dbReference type="OrthoDB" id="9807890at2"/>
<dbReference type="GO" id="GO:0005737">
    <property type="term" value="C:cytoplasm"/>
    <property type="evidence" value="ECO:0007669"/>
    <property type="project" value="TreeGrafter"/>
</dbReference>
<dbReference type="InterPro" id="IPR004843">
    <property type="entry name" value="Calcineurin-like_PHP"/>
</dbReference>
<dbReference type="EMBL" id="VFRA01000001">
    <property type="protein sequence ID" value="TQO20258.1"/>
    <property type="molecule type" value="Genomic_DNA"/>
</dbReference>
<dbReference type="GO" id="GO:0016791">
    <property type="term" value="F:phosphatase activity"/>
    <property type="evidence" value="ECO:0007669"/>
    <property type="project" value="TreeGrafter"/>
</dbReference>
<dbReference type="InterPro" id="IPR006186">
    <property type="entry name" value="Ser/Thr-sp_prot-phosphatase"/>
</dbReference>
<keyword evidence="3" id="KW-1185">Reference proteome</keyword>
<dbReference type="InterPro" id="IPR050126">
    <property type="entry name" value="Ap4A_hydrolase"/>
</dbReference>
<evidence type="ECO:0000313" key="3">
    <source>
        <dbReference type="Proteomes" id="UP000316560"/>
    </source>
</evidence>
<dbReference type="AlphaFoldDB" id="A0A8H2PZ10"/>
<dbReference type="PANTHER" id="PTHR42850:SF4">
    <property type="entry name" value="ZINC-DEPENDENT ENDOPOLYPHOSPHATASE"/>
    <property type="match status" value="1"/>
</dbReference>
<dbReference type="RefSeq" id="WP_141990635.1">
    <property type="nucleotide sequence ID" value="NZ_VFRA01000001.1"/>
</dbReference>
<proteinExistence type="predicted"/>
<evidence type="ECO:0000313" key="2">
    <source>
        <dbReference type="EMBL" id="TQO20258.1"/>
    </source>
</evidence>
<dbReference type="InterPro" id="IPR029052">
    <property type="entry name" value="Metallo-depent_PP-like"/>
</dbReference>
<name>A0A8H2PZ10_9MICO</name>
<dbReference type="SUPFAM" id="SSF56300">
    <property type="entry name" value="Metallo-dependent phosphatases"/>
    <property type="match status" value="1"/>
</dbReference>
<gene>
    <name evidence="2" type="ORF">FB472_1880</name>
</gene>
<dbReference type="Proteomes" id="UP000316560">
    <property type="component" value="Unassembled WGS sequence"/>
</dbReference>
<accession>A0A8H2PZ10</accession>
<reference evidence="2 3" key="1">
    <citation type="submission" date="2019-06" db="EMBL/GenBank/DDBJ databases">
        <title>Sequencing the genomes of 1000 actinobacteria strains.</title>
        <authorList>
            <person name="Klenk H.-P."/>
        </authorList>
    </citation>
    <scope>NUCLEOTIDE SEQUENCE [LARGE SCALE GENOMIC DNA]</scope>
    <source>
        <strain evidence="2 3">DSM 21947</strain>
    </source>
</reference>
<dbReference type="PRINTS" id="PR00114">
    <property type="entry name" value="STPHPHTASE"/>
</dbReference>
<sequence>MSELGIIGDIHGCLAQLQEVVSKAVSRVNELVFLGDYVNRGPDSSGVINYLLALQARPELTVHFLRGNHDAQLVDALTGDGLDMLLRMGGAATIRSYVAPPYAEVSSQLRNAVPASHLEFLTSLRDTFSQDGVTVVHDPAKVGPTDTYLVAGHSVQQSAVPMIGESRAYIDTGCGTIADGRLTCLFWPSRGWIQSESSCL</sequence>
<dbReference type="Gene3D" id="3.60.21.10">
    <property type="match status" value="1"/>
</dbReference>
<protein>
    <submittedName>
        <fullName evidence="2">Calcineurin-like phosphoesterase family protein</fullName>
    </submittedName>
</protein>
<feature type="domain" description="Calcineurin-like phosphoesterase" evidence="1">
    <location>
        <begin position="5"/>
        <end position="82"/>
    </location>
</feature>
<comment type="caution">
    <text evidence="2">The sequence shown here is derived from an EMBL/GenBank/DDBJ whole genome shotgun (WGS) entry which is preliminary data.</text>
</comment>
<dbReference type="PANTHER" id="PTHR42850">
    <property type="entry name" value="METALLOPHOSPHOESTERASE"/>
    <property type="match status" value="1"/>
</dbReference>
<dbReference type="Pfam" id="PF00149">
    <property type="entry name" value="Metallophos"/>
    <property type="match status" value="1"/>
</dbReference>
<dbReference type="CDD" id="cd00144">
    <property type="entry name" value="MPP_PPP_family"/>
    <property type="match status" value="1"/>
</dbReference>
<evidence type="ECO:0000259" key="1">
    <source>
        <dbReference type="Pfam" id="PF00149"/>
    </source>
</evidence>